<reference evidence="1 2" key="1">
    <citation type="journal article" date="2016" name="PLoS Pathog.">
        <title>Biosynthesis of antibiotic leucinostatins in bio-control fungus Purpureocillium lilacinum and their inhibition on phytophthora revealed by genome mining.</title>
        <authorList>
            <person name="Wang G."/>
            <person name="Liu Z."/>
            <person name="Lin R."/>
            <person name="Li E."/>
            <person name="Mao Z."/>
            <person name="Ling J."/>
            <person name="Yang Y."/>
            <person name="Yin W.B."/>
            <person name="Xie B."/>
        </authorList>
    </citation>
    <scope>NUCLEOTIDE SEQUENCE [LARGE SCALE GENOMIC DNA]</scope>
    <source>
        <strain evidence="1">170</strain>
    </source>
</reference>
<sequence>MATPTTGATLLCSGQGDMGTLVGILSALQPIWATLSSPELCQILQQQLHHGVDEVNLGCDTRAALEQFLDLAQKLAMGYHHDTLPPWPPRGHDNDTFTRAQREERTLNQRTAPSPDLAMTYALIACHTRVLDVIDAIVRFATACADMAPFLSPGYDPKFQVPEIRIGVFLAPRAAAASIFLSALVELQVDLVSKAQDVSKRFQEICRAEQTTSKQLEVSMLQYELLVDRALSCLEDTKRLKSHVLHIGLNSA</sequence>
<gene>
    <name evidence="1" type="ORF">VFPPC_09760</name>
</gene>
<comment type="caution">
    <text evidence="1">The sequence shown here is derived from an EMBL/GenBank/DDBJ whole genome shotgun (WGS) entry which is preliminary data.</text>
</comment>
<dbReference type="Proteomes" id="UP000078397">
    <property type="component" value="Unassembled WGS sequence"/>
</dbReference>
<organism evidence="1 2">
    <name type="scientific">Pochonia chlamydosporia 170</name>
    <dbReference type="NCBI Taxonomy" id="1380566"/>
    <lineage>
        <taxon>Eukaryota</taxon>
        <taxon>Fungi</taxon>
        <taxon>Dikarya</taxon>
        <taxon>Ascomycota</taxon>
        <taxon>Pezizomycotina</taxon>
        <taxon>Sordariomycetes</taxon>
        <taxon>Hypocreomycetidae</taxon>
        <taxon>Hypocreales</taxon>
        <taxon>Clavicipitaceae</taxon>
        <taxon>Pochonia</taxon>
    </lineage>
</organism>
<dbReference type="EMBL" id="LSBJ02000006">
    <property type="protein sequence ID" value="OAQ63579.2"/>
    <property type="molecule type" value="Genomic_DNA"/>
</dbReference>
<evidence type="ECO:0000313" key="1">
    <source>
        <dbReference type="EMBL" id="OAQ63579.2"/>
    </source>
</evidence>
<dbReference type="RefSeq" id="XP_018141159.2">
    <property type="nucleotide sequence ID" value="XM_018288239.2"/>
</dbReference>
<dbReference type="GeneID" id="28852233"/>
<dbReference type="OrthoDB" id="2574141at2759"/>
<accession>A0A179FEU5</accession>
<protein>
    <submittedName>
        <fullName evidence="1">Fungal zn(2)-Cys(6) binuclear cluster domain-containing protein</fullName>
    </submittedName>
</protein>
<proteinExistence type="predicted"/>
<dbReference type="KEGG" id="pchm:VFPPC_09760"/>
<evidence type="ECO:0000313" key="2">
    <source>
        <dbReference type="Proteomes" id="UP000078397"/>
    </source>
</evidence>
<dbReference type="STRING" id="1380566.A0A179FEU5"/>
<keyword evidence="2" id="KW-1185">Reference proteome</keyword>
<dbReference type="AlphaFoldDB" id="A0A179FEU5"/>
<name>A0A179FEU5_METCM</name>